<gene>
    <name evidence="1" type="ORF">Moror_14494</name>
</gene>
<evidence type="ECO:0000313" key="1">
    <source>
        <dbReference type="EMBL" id="ESK93340.1"/>
    </source>
</evidence>
<proteinExistence type="predicted"/>
<dbReference type="Proteomes" id="UP000017559">
    <property type="component" value="Unassembled WGS sequence"/>
</dbReference>
<reference evidence="1 2" key="1">
    <citation type="journal article" date="2014" name="BMC Genomics">
        <title>Genome and secretome analysis of the hemibiotrophic fungal pathogen, Moniliophthora roreri, which causes frosty pod rot disease of cacao: mechanisms of the biotrophic and necrotrophic phases.</title>
        <authorList>
            <person name="Meinhardt L.W."/>
            <person name="Costa G.G.L."/>
            <person name="Thomazella D.P.T."/>
            <person name="Teixeira P.J.P.L."/>
            <person name="Carazzolle M.F."/>
            <person name="Schuster S.C."/>
            <person name="Carlson J.E."/>
            <person name="Guiltinan M.J."/>
            <person name="Mieczkowski P."/>
            <person name="Farmer A."/>
            <person name="Ramaraj T."/>
            <person name="Crozier J."/>
            <person name="Davis R.E."/>
            <person name="Shao J."/>
            <person name="Melnick R.L."/>
            <person name="Pereira G.A.G."/>
            <person name="Bailey B.A."/>
        </authorList>
    </citation>
    <scope>NUCLEOTIDE SEQUENCE [LARGE SCALE GENOMIC DNA]</scope>
    <source>
        <strain evidence="1 2">MCA 2997</strain>
    </source>
</reference>
<evidence type="ECO:0000313" key="2">
    <source>
        <dbReference type="Proteomes" id="UP000017559"/>
    </source>
</evidence>
<sequence length="89" mass="10134">MVSESDVQDILLYGMPETSGWRRHREGSERPKFGSSYLLSNLDGRFIKAFAHNITDTKFDSSFRKFESHPEATGFLLIKLDARLAQPQG</sequence>
<accession>V2XLH6</accession>
<dbReference type="KEGG" id="mrr:Moror_14494"/>
<dbReference type="HOGENOM" id="CLU_2455250_0_0_1"/>
<dbReference type="EMBL" id="AWSO01000203">
    <property type="protein sequence ID" value="ESK93340.1"/>
    <property type="molecule type" value="Genomic_DNA"/>
</dbReference>
<organism evidence="1 2">
    <name type="scientific">Moniliophthora roreri (strain MCA 2997)</name>
    <name type="common">Cocoa frosty pod rot fungus</name>
    <name type="synonym">Crinipellis roreri</name>
    <dbReference type="NCBI Taxonomy" id="1381753"/>
    <lineage>
        <taxon>Eukaryota</taxon>
        <taxon>Fungi</taxon>
        <taxon>Dikarya</taxon>
        <taxon>Basidiomycota</taxon>
        <taxon>Agaricomycotina</taxon>
        <taxon>Agaricomycetes</taxon>
        <taxon>Agaricomycetidae</taxon>
        <taxon>Agaricales</taxon>
        <taxon>Marasmiineae</taxon>
        <taxon>Marasmiaceae</taxon>
        <taxon>Moniliophthora</taxon>
    </lineage>
</organism>
<dbReference type="AlphaFoldDB" id="V2XLH6"/>
<comment type="caution">
    <text evidence="1">The sequence shown here is derived from an EMBL/GenBank/DDBJ whole genome shotgun (WGS) entry which is preliminary data.</text>
</comment>
<name>V2XLH6_MONRO</name>
<keyword evidence="2" id="KW-1185">Reference proteome</keyword>
<protein>
    <submittedName>
        <fullName evidence="1">Uncharacterized protein</fullName>
    </submittedName>
</protein>